<dbReference type="InterPro" id="IPR012338">
    <property type="entry name" value="Beta-lactam/transpept-like"/>
</dbReference>
<proteinExistence type="predicted"/>
<dbReference type="SUPFAM" id="SSF56601">
    <property type="entry name" value="beta-lactamase/transpeptidase-like"/>
    <property type="match status" value="1"/>
</dbReference>
<name>A0A2T4DRL7_9BACT</name>
<reference evidence="3 4" key="1">
    <citation type="submission" date="2018-03" db="EMBL/GenBank/DDBJ databases">
        <title>Cross-interface Injection: A General Nanoliter Liquid Handling Method Applied to Single Cells Genome Amplification Automated Nanoliter Liquid Handling Applied to Single Cell Multiple Displacement Amplification.</title>
        <authorList>
            <person name="Yun J."/>
            <person name="Xu P."/>
            <person name="Xu J."/>
            <person name="Dai X."/>
            <person name="Wang Y."/>
            <person name="Zheng X."/>
            <person name="Cao C."/>
            <person name="Yi Q."/>
            <person name="Zhu Y."/>
            <person name="Wang L."/>
            <person name="Dong Z."/>
            <person name="Huang Y."/>
            <person name="Huang L."/>
            <person name="Du W."/>
        </authorList>
    </citation>
    <scope>NUCLEOTIDE SEQUENCE [LARGE SCALE GENOMIC DNA]</scope>
    <source>
        <strain evidence="3 4">Z-D1-2</strain>
    </source>
</reference>
<evidence type="ECO:0000313" key="3">
    <source>
        <dbReference type="EMBL" id="PTB96452.1"/>
    </source>
</evidence>
<dbReference type="GO" id="GO:0016787">
    <property type="term" value="F:hydrolase activity"/>
    <property type="evidence" value="ECO:0007669"/>
    <property type="project" value="UniProtKB-KW"/>
</dbReference>
<dbReference type="Pfam" id="PF00144">
    <property type="entry name" value="Beta-lactamase"/>
    <property type="match status" value="1"/>
</dbReference>
<dbReference type="InterPro" id="IPR001466">
    <property type="entry name" value="Beta-lactam-related"/>
</dbReference>
<keyword evidence="3" id="KW-0378">Hydrolase</keyword>
<dbReference type="Proteomes" id="UP000240608">
    <property type="component" value="Unassembled WGS sequence"/>
</dbReference>
<dbReference type="PANTHER" id="PTHR43283">
    <property type="entry name" value="BETA-LACTAMASE-RELATED"/>
    <property type="match status" value="1"/>
</dbReference>
<keyword evidence="1" id="KW-0732">Signal</keyword>
<accession>A0A2T4DRL7</accession>
<dbReference type="PANTHER" id="PTHR43283:SF18">
    <property type="match status" value="1"/>
</dbReference>
<dbReference type="Gene3D" id="3.40.710.10">
    <property type="entry name" value="DD-peptidase/beta-lactamase superfamily"/>
    <property type="match status" value="1"/>
</dbReference>
<dbReference type="EMBL" id="PYVU01000050">
    <property type="protein sequence ID" value="PTB96452.1"/>
    <property type="molecule type" value="Genomic_DNA"/>
</dbReference>
<sequence length="362" mass="40768">MKYIKSKIITGLLFLCFCSAFAQNGSQKIKGLNDKTISSTILDARLTHLMDSLDMPGLSIAIINDAKIVYHRALGVANVDTGEPLAEESLFEAASLSKPVFAYFTMKMVQKGLLDLDKPMYEYLPHPGIDSASQEWYKLITPRMILSHSTGFPNWSNDQLITISYKPGTDFSYSGEAYQYLAAVIGQLNEVGWEDGLNQVYLDEVAVPLGLQHSSFTGNDYIKTHKAMGHEKGAITDKELFGKSFGAAYSLHSNAKDYAKFLLALIKEEGLEEKYFKEMFKEHNHFKEDNPIKLEIGQTGWGLGMAQKPHQKGMMHMHTGNNHDFQSYCMIIPEEEYGIVFFTNSDKMQGFLENFKLLGKQF</sequence>
<evidence type="ECO:0000256" key="1">
    <source>
        <dbReference type="SAM" id="SignalP"/>
    </source>
</evidence>
<feature type="signal peptide" evidence="1">
    <location>
        <begin position="1"/>
        <end position="22"/>
    </location>
</feature>
<gene>
    <name evidence="3" type="ORF">C9994_07210</name>
</gene>
<evidence type="ECO:0000259" key="2">
    <source>
        <dbReference type="Pfam" id="PF00144"/>
    </source>
</evidence>
<feature type="chain" id="PRO_5015662643" evidence="1">
    <location>
        <begin position="23"/>
        <end position="362"/>
    </location>
</feature>
<organism evidence="3 4">
    <name type="scientific">Marivirga lumbricoides</name>
    <dbReference type="NCBI Taxonomy" id="1046115"/>
    <lineage>
        <taxon>Bacteria</taxon>
        <taxon>Pseudomonadati</taxon>
        <taxon>Bacteroidota</taxon>
        <taxon>Cytophagia</taxon>
        <taxon>Cytophagales</taxon>
        <taxon>Marivirgaceae</taxon>
        <taxon>Marivirga</taxon>
    </lineage>
</organism>
<dbReference type="InterPro" id="IPR050789">
    <property type="entry name" value="Diverse_Enzym_Activities"/>
</dbReference>
<comment type="caution">
    <text evidence="3">The sequence shown here is derived from an EMBL/GenBank/DDBJ whole genome shotgun (WGS) entry which is preliminary data.</text>
</comment>
<dbReference type="AlphaFoldDB" id="A0A2T4DRL7"/>
<evidence type="ECO:0000313" key="4">
    <source>
        <dbReference type="Proteomes" id="UP000240608"/>
    </source>
</evidence>
<feature type="domain" description="Beta-lactamase-related" evidence="2">
    <location>
        <begin position="42"/>
        <end position="348"/>
    </location>
</feature>
<protein>
    <submittedName>
        <fullName evidence="3">Serine hydrolase</fullName>
    </submittedName>
</protein>